<feature type="domain" description="NADPH-dependent FMN reductase-like" evidence="1">
    <location>
        <begin position="4"/>
        <end position="146"/>
    </location>
</feature>
<dbReference type="SUPFAM" id="SSF52218">
    <property type="entry name" value="Flavoproteins"/>
    <property type="match status" value="1"/>
</dbReference>
<proteinExistence type="predicted"/>
<dbReference type="EMBL" id="JBHSDL010000014">
    <property type="protein sequence ID" value="MFC4375036.1"/>
    <property type="molecule type" value="Genomic_DNA"/>
</dbReference>
<accession>A0ABV8VG63</accession>
<dbReference type="Pfam" id="PF03358">
    <property type="entry name" value="FMN_red"/>
    <property type="match status" value="1"/>
</dbReference>
<keyword evidence="3" id="KW-1185">Reference proteome</keyword>
<comment type="caution">
    <text evidence="2">The sequence shown here is derived from an EMBL/GenBank/DDBJ whole genome shotgun (WGS) entry which is preliminary data.</text>
</comment>
<dbReference type="EC" id="1.-.-.-" evidence="2"/>
<name>A0ABV8VG63_9NOCA</name>
<keyword evidence="2" id="KW-0560">Oxidoreductase</keyword>
<evidence type="ECO:0000313" key="3">
    <source>
        <dbReference type="Proteomes" id="UP001595844"/>
    </source>
</evidence>
<gene>
    <name evidence="2" type="ORF">ACFO5K_13100</name>
</gene>
<dbReference type="InterPro" id="IPR005025">
    <property type="entry name" value="FMN_Rdtase-like_dom"/>
</dbReference>
<dbReference type="PANTHER" id="PTHR30543:SF21">
    <property type="entry name" value="NAD(P)H-DEPENDENT FMN REDUCTASE LOT6"/>
    <property type="match status" value="1"/>
</dbReference>
<protein>
    <submittedName>
        <fullName evidence="2">NAD(P)H-dependent oxidoreductase</fullName>
        <ecNumber evidence="2">1.-.-.-</ecNumber>
    </submittedName>
</protein>
<dbReference type="RefSeq" id="WP_378561064.1">
    <property type="nucleotide sequence ID" value="NZ_JBHSDL010000014.1"/>
</dbReference>
<dbReference type="PANTHER" id="PTHR30543">
    <property type="entry name" value="CHROMATE REDUCTASE"/>
    <property type="match status" value="1"/>
</dbReference>
<organism evidence="2 3">
    <name type="scientific">Nocardia halotolerans</name>
    <dbReference type="NCBI Taxonomy" id="1755878"/>
    <lineage>
        <taxon>Bacteria</taxon>
        <taxon>Bacillati</taxon>
        <taxon>Actinomycetota</taxon>
        <taxon>Actinomycetes</taxon>
        <taxon>Mycobacteriales</taxon>
        <taxon>Nocardiaceae</taxon>
        <taxon>Nocardia</taxon>
    </lineage>
</organism>
<evidence type="ECO:0000313" key="2">
    <source>
        <dbReference type="EMBL" id="MFC4375036.1"/>
    </source>
</evidence>
<dbReference type="Gene3D" id="3.40.50.360">
    <property type="match status" value="1"/>
</dbReference>
<reference evidence="3" key="1">
    <citation type="journal article" date="2019" name="Int. J. Syst. Evol. Microbiol.">
        <title>The Global Catalogue of Microorganisms (GCM) 10K type strain sequencing project: providing services to taxonomists for standard genome sequencing and annotation.</title>
        <authorList>
            <consortium name="The Broad Institute Genomics Platform"/>
            <consortium name="The Broad Institute Genome Sequencing Center for Infectious Disease"/>
            <person name="Wu L."/>
            <person name="Ma J."/>
        </authorList>
    </citation>
    <scope>NUCLEOTIDE SEQUENCE [LARGE SCALE GENOMIC DNA]</scope>
    <source>
        <strain evidence="3">IBRC-M 10490</strain>
    </source>
</reference>
<evidence type="ECO:0000259" key="1">
    <source>
        <dbReference type="Pfam" id="PF03358"/>
    </source>
</evidence>
<dbReference type="InterPro" id="IPR029039">
    <property type="entry name" value="Flavoprotein-like_sf"/>
</dbReference>
<dbReference type="InterPro" id="IPR050712">
    <property type="entry name" value="NAD(P)H-dep_reductase"/>
</dbReference>
<dbReference type="Proteomes" id="UP001595844">
    <property type="component" value="Unassembled WGS sequence"/>
</dbReference>
<dbReference type="GO" id="GO:0016491">
    <property type="term" value="F:oxidoreductase activity"/>
    <property type="evidence" value="ECO:0007669"/>
    <property type="project" value="UniProtKB-KW"/>
</dbReference>
<sequence>MSETRILTLVGSLRADSINRRLAEAAAQTAPEGVDIAIYEGLAQIPFYNEDLDVPGVVPAQAQDLRDAVAAADAVLLVTPEYNGTVPAVLKNAIDWASRPYGTGAIKDKPVAVVSASMSPRAGVWAHGDTVKAVGVAGGAVVESASAQFATIGERFGQVHPAEDAEALTQLGATVHELIAAANGTFVSA</sequence>